<feature type="signal peptide" evidence="1">
    <location>
        <begin position="1"/>
        <end position="22"/>
    </location>
</feature>
<name>A0ABW0IF46_9BACT</name>
<dbReference type="EMBL" id="JBHSMA010000004">
    <property type="protein sequence ID" value="MFC5410742.1"/>
    <property type="molecule type" value="Genomic_DNA"/>
</dbReference>
<organism evidence="2 3">
    <name type="scientific">Larkinella bovis</name>
    <dbReference type="NCBI Taxonomy" id="683041"/>
    <lineage>
        <taxon>Bacteria</taxon>
        <taxon>Pseudomonadati</taxon>
        <taxon>Bacteroidota</taxon>
        <taxon>Cytophagia</taxon>
        <taxon>Cytophagales</taxon>
        <taxon>Spirosomataceae</taxon>
        <taxon>Larkinella</taxon>
    </lineage>
</organism>
<dbReference type="Proteomes" id="UP001596106">
    <property type="component" value="Unassembled WGS sequence"/>
</dbReference>
<gene>
    <name evidence="2" type="ORF">ACFPMF_15575</name>
</gene>
<comment type="caution">
    <text evidence="2">The sequence shown here is derived from an EMBL/GenBank/DDBJ whole genome shotgun (WGS) entry which is preliminary data.</text>
</comment>
<evidence type="ECO:0000313" key="2">
    <source>
        <dbReference type="EMBL" id="MFC5410742.1"/>
    </source>
</evidence>
<evidence type="ECO:0000256" key="1">
    <source>
        <dbReference type="SAM" id="SignalP"/>
    </source>
</evidence>
<keyword evidence="3" id="KW-1185">Reference proteome</keyword>
<accession>A0ABW0IF46</accession>
<proteinExistence type="predicted"/>
<reference evidence="3" key="1">
    <citation type="journal article" date="2019" name="Int. J. Syst. Evol. Microbiol.">
        <title>The Global Catalogue of Microorganisms (GCM) 10K type strain sequencing project: providing services to taxonomists for standard genome sequencing and annotation.</title>
        <authorList>
            <consortium name="The Broad Institute Genomics Platform"/>
            <consortium name="The Broad Institute Genome Sequencing Center for Infectious Disease"/>
            <person name="Wu L."/>
            <person name="Ma J."/>
        </authorList>
    </citation>
    <scope>NUCLEOTIDE SEQUENCE [LARGE SCALE GENOMIC DNA]</scope>
    <source>
        <strain evidence="3">CCUG 55250</strain>
    </source>
</reference>
<dbReference type="NCBIfam" id="TIGR04183">
    <property type="entry name" value="Por_Secre_tail"/>
    <property type="match status" value="1"/>
</dbReference>
<evidence type="ECO:0000313" key="3">
    <source>
        <dbReference type="Proteomes" id="UP001596106"/>
    </source>
</evidence>
<sequence>MKTLNTSLLLTLLGLISSASFAQDGTLSMPYSDERMQTTVLPLKNSRFEVTVRNAEGKNSLIRLIDKDGKVLVRKPITSNARIRFNIAALPDGIYQVVVTEGTTTYTKDIFLDTTTSVAYRTITLS</sequence>
<feature type="chain" id="PRO_5045142107" evidence="1">
    <location>
        <begin position="23"/>
        <end position="126"/>
    </location>
</feature>
<dbReference type="RefSeq" id="WP_379846717.1">
    <property type="nucleotide sequence ID" value="NZ_JBHSMA010000004.1"/>
</dbReference>
<protein>
    <submittedName>
        <fullName evidence="2">T9SS type A sorting domain-containing protein</fullName>
    </submittedName>
</protein>
<keyword evidence="1" id="KW-0732">Signal</keyword>
<dbReference type="InterPro" id="IPR026444">
    <property type="entry name" value="Secre_tail"/>
</dbReference>